<accession>A0A4Y6UT19</accession>
<organism evidence="2 3">
    <name type="scientific">Saccharibacillus brassicae</name>
    <dbReference type="NCBI Taxonomy" id="2583377"/>
    <lineage>
        <taxon>Bacteria</taxon>
        <taxon>Bacillati</taxon>
        <taxon>Bacillota</taxon>
        <taxon>Bacilli</taxon>
        <taxon>Bacillales</taxon>
        <taxon>Paenibacillaceae</taxon>
        <taxon>Saccharibacillus</taxon>
    </lineage>
</organism>
<feature type="domain" description="Pyridoxamine 5'-phosphate oxidase N-terminal" evidence="1">
    <location>
        <begin position="8"/>
        <end position="95"/>
    </location>
</feature>
<dbReference type="InterPro" id="IPR012349">
    <property type="entry name" value="Split_barrel_FMN-bd"/>
</dbReference>
<protein>
    <recommendedName>
        <fullName evidence="1">Pyridoxamine 5'-phosphate oxidase N-terminal domain-containing protein</fullName>
    </recommendedName>
</protein>
<proteinExistence type="predicted"/>
<dbReference type="KEGG" id="saca:FFV09_02880"/>
<dbReference type="InterPro" id="IPR011576">
    <property type="entry name" value="Pyridox_Oxase_N"/>
</dbReference>
<dbReference type="RefSeq" id="WP_141446287.1">
    <property type="nucleotide sequence ID" value="NZ_CP041217.1"/>
</dbReference>
<dbReference type="NCBIfam" id="NF005232">
    <property type="entry name" value="PRK06733.1"/>
    <property type="match status" value="1"/>
</dbReference>
<gene>
    <name evidence="2" type="ORF">FFV09_02880</name>
</gene>
<dbReference type="EMBL" id="CP041217">
    <property type="protein sequence ID" value="QDH19900.1"/>
    <property type="molecule type" value="Genomic_DNA"/>
</dbReference>
<dbReference type="Proteomes" id="UP000316968">
    <property type="component" value="Chromosome"/>
</dbReference>
<name>A0A4Y6UT19_SACBS</name>
<evidence type="ECO:0000259" key="1">
    <source>
        <dbReference type="Pfam" id="PF01243"/>
    </source>
</evidence>
<sequence length="150" mass="16342">MSEAVTQLTETLFTQLQGETFALLATVDAETQGPTSTAISWVYAVNPGTLRFVVDHRSRLVRNILANPQVTLTVFGGEKVYAVNGTAVVAQDPLQDVPFKMCCFDVEVEAVRNALFYGAHLSSPPVYTRMLDLRAAETLDGQVMSAMKKA</sequence>
<reference evidence="2 3" key="1">
    <citation type="submission" date="2019-06" db="EMBL/GenBank/DDBJ databases">
        <title>Saccharibacillus brassicae sp. nov., an endophytic bacterium isolated from Chinese cabbage seeds (Brassica pekinensis).</title>
        <authorList>
            <person name="Jiang L."/>
            <person name="Lee J."/>
            <person name="Kim S.W."/>
        </authorList>
    </citation>
    <scope>NUCLEOTIDE SEQUENCE [LARGE SCALE GENOMIC DNA]</scope>
    <source>
        <strain evidence="3">KCTC 43072 / ATSA2</strain>
    </source>
</reference>
<evidence type="ECO:0000313" key="2">
    <source>
        <dbReference type="EMBL" id="QDH19900.1"/>
    </source>
</evidence>
<dbReference type="OrthoDB" id="2381603at2"/>
<dbReference type="AlphaFoldDB" id="A0A4Y6UT19"/>
<dbReference type="Pfam" id="PF01243">
    <property type="entry name" value="PNPOx_N"/>
    <property type="match status" value="1"/>
</dbReference>
<dbReference type="Gene3D" id="2.30.110.10">
    <property type="entry name" value="Electron Transport, Fmn-binding Protein, Chain A"/>
    <property type="match status" value="1"/>
</dbReference>
<keyword evidence="3" id="KW-1185">Reference proteome</keyword>
<evidence type="ECO:0000313" key="3">
    <source>
        <dbReference type="Proteomes" id="UP000316968"/>
    </source>
</evidence>
<dbReference type="SUPFAM" id="SSF50475">
    <property type="entry name" value="FMN-binding split barrel"/>
    <property type="match status" value="1"/>
</dbReference>